<gene>
    <name evidence="2" type="ORF">CCMP2556_LOCUS29818</name>
</gene>
<dbReference type="EMBL" id="CAXAMN010021536">
    <property type="protein sequence ID" value="CAK9060606.1"/>
    <property type="molecule type" value="Genomic_DNA"/>
</dbReference>
<dbReference type="Proteomes" id="UP001642484">
    <property type="component" value="Unassembled WGS sequence"/>
</dbReference>
<feature type="region of interest" description="Disordered" evidence="1">
    <location>
        <begin position="437"/>
        <end position="472"/>
    </location>
</feature>
<name>A0ABP0NAI8_9DINO</name>
<accession>A0ABP0NAI8</accession>
<feature type="compositionally biased region" description="Basic and acidic residues" evidence="1">
    <location>
        <begin position="461"/>
        <end position="472"/>
    </location>
</feature>
<evidence type="ECO:0000313" key="3">
    <source>
        <dbReference type="Proteomes" id="UP001642484"/>
    </source>
</evidence>
<organism evidence="2 3">
    <name type="scientific">Durusdinium trenchii</name>
    <dbReference type="NCBI Taxonomy" id="1381693"/>
    <lineage>
        <taxon>Eukaryota</taxon>
        <taxon>Sar</taxon>
        <taxon>Alveolata</taxon>
        <taxon>Dinophyceae</taxon>
        <taxon>Suessiales</taxon>
        <taxon>Symbiodiniaceae</taxon>
        <taxon>Durusdinium</taxon>
    </lineage>
</organism>
<protein>
    <submittedName>
        <fullName evidence="2">Uncharacterized protein</fullName>
    </submittedName>
</protein>
<evidence type="ECO:0000313" key="2">
    <source>
        <dbReference type="EMBL" id="CAK9060606.1"/>
    </source>
</evidence>
<keyword evidence="3" id="KW-1185">Reference proteome</keyword>
<comment type="caution">
    <text evidence="2">The sequence shown here is derived from an EMBL/GenBank/DDBJ whole genome shotgun (WGS) entry which is preliminary data.</text>
</comment>
<reference evidence="2 3" key="1">
    <citation type="submission" date="2024-02" db="EMBL/GenBank/DDBJ databases">
        <authorList>
            <person name="Chen Y."/>
            <person name="Shah S."/>
            <person name="Dougan E. K."/>
            <person name="Thang M."/>
            <person name="Chan C."/>
        </authorList>
    </citation>
    <scope>NUCLEOTIDE SEQUENCE [LARGE SCALE GENOMIC DNA]</scope>
</reference>
<evidence type="ECO:0000256" key="1">
    <source>
        <dbReference type="SAM" id="MobiDB-lite"/>
    </source>
</evidence>
<proteinExistence type="predicted"/>
<sequence>MEAEHRKRERMLARAAARSVSSSHNMESDGNTRVCPPATGTLDVPSAADLMLLEDQANAAKFREIRALVAQDIANMCQYNASVEEHNRRLCEGHMEKFCRISLAIDKSFADVKLDTSFRQVDVNQIHTVLYVDCTKLGVLQQQEINTIGDLAEKHLSRNPARSVLVLIPPLLVGSDAAGSLRAVNRRLEDKLLANKVDLRAFTLNISLDEVHKNRDLPSAFVCWLGVLDITLPSRGTAHRAVRGGSAEIDSAADMFPPALNEKDFVIPSNDLVLSHDCRRNLTDLQETAQWLGGVNIPVAILKQLFGHIKGNHCVMILNPTTYDGTVELAAMQLGYECVGFTSNEAYHKTSKQIVKNHLMQAWRSGQPPMDRTTPKYRKEICPEDLPRVNEKPQFRICQLSADGKFTLPADIRSQWMSDAVWGPEWRDIVKQFDKQWSGQETSPATPGATPSPPKPSSHPQKKEDEDAKMEPNFDWAVTFKNEPETLEALKSKVSDCVEIPGGPAYQFVMAGSKLYIAATDALHLTATSAPILTHGAGAWLVGDKAKKSLESAPDRGFVCAFVSDSHQVILEEGNSDSGLLTLRSAIQKIEAAGHVDFTLGGHTCQRPSSVQQGKADDHFEIGPDTSSTLLWRPHNVPSKNVKAANLASQFTAQSLEHSPLYMVWRVRFYPMEKCLAAAKPLWFLPADLRLTKGAVQRLL</sequence>